<keyword evidence="3" id="KW-1185">Reference proteome</keyword>
<dbReference type="GO" id="GO:0000150">
    <property type="term" value="F:DNA strand exchange activity"/>
    <property type="evidence" value="ECO:0007669"/>
    <property type="project" value="InterPro"/>
</dbReference>
<dbReference type="PANTHER" id="PTHR30461">
    <property type="entry name" value="DNA-INVERTASE FROM LAMBDOID PROPHAGE"/>
    <property type="match status" value="1"/>
</dbReference>
<dbReference type="AlphaFoldDB" id="A0A4Y9QPD4"/>
<protein>
    <submittedName>
        <fullName evidence="2">Recombinase family protein</fullName>
    </submittedName>
</protein>
<dbReference type="PANTHER" id="PTHR30461:SF19">
    <property type="entry name" value="SITE-SPECIFIC RECOMBINASE RESOLVASE FAMILY"/>
    <property type="match status" value="1"/>
</dbReference>
<evidence type="ECO:0000313" key="2">
    <source>
        <dbReference type="EMBL" id="TFV94491.1"/>
    </source>
</evidence>
<dbReference type="SUPFAM" id="SSF53041">
    <property type="entry name" value="Resolvase-like"/>
    <property type="match status" value="1"/>
</dbReference>
<dbReference type="GO" id="GO:0003677">
    <property type="term" value="F:DNA binding"/>
    <property type="evidence" value="ECO:0007669"/>
    <property type="project" value="InterPro"/>
</dbReference>
<dbReference type="CDD" id="cd00338">
    <property type="entry name" value="Ser_Recombinase"/>
    <property type="match status" value="1"/>
</dbReference>
<accession>A0A4Y9QPD4</accession>
<dbReference type="Gene3D" id="3.40.50.1390">
    <property type="entry name" value="Resolvase, N-terminal catalytic domain"/>
    <property type="match status" value="1"/>
</dbReference>
<sequence length="205" mass="23171">MKVKYNRVSTIQQSGNRFEADTDSYDLILFDRVSGTVKFRDRPEARKLIELVENGKVTTVVLEELSRIGRSLGDTISSLEWLDKNNINVIVRNLGIESRPLGKKNPVWGILTATLAGLYALELENIKERTTTGRMIFVQRGGKLGRPIGTNESEKKFLEKENTQKIIKLLNRGRSIREISSFLNTSTSTVLKVKKIGSKHNLIQI</sequence>
<name>A0A4Y9QPD4_9BACT</name>
<dbReference type="Pfam" id="PF00239">
    <property type="entry name" value="Resolvase"/>
    <property type="match status" value="1"/>
</dbReference>
<dbReference type="SMART" id="SM00857">
    <property type="entry name" value="Resolvase"/>
    <property type="match status" value="1"/>
</dbReference>
<organism evidence="2 3">
    <name type="scientific">Algoriphagus kandeliae</name>
    <dbReference type="NCBI Taxonomy" id="2562278"/>
    <lineage>
        <taxon>Bacteria</taxon>
        <taxon>Pseudomonadati</taxon>
        <taxon>Bacteroidota</taxon>
        <taxon>Cytophagia</taxon>
        <taxon>Cytophagales</taxon>
        <taxon>Cyclobacteriaceae</taxon>
        <taxon>Algoriphagus</taxon>
    </lineage>
</organism>
<dbReference type="PROSITE" id="PS51736">
    <property type="entry name" value="RECOMBINASES_3"/>
    <property type="match status" value="1"/>
</dbReference>
<comment type="caution">
    <text evidence="2">The sequence shown here is derived from an EMBL/GenBank/DDBJ whole genome shotgun (WGS) entry which is preliminary data.</text>
</comment>
<dbReference type="OrthoDB" id="9797501at2"/>
<dbReference type="InterPro" id="IPR006119">
    <property type="entry name" value="Resolv_N"/>
</dbReference>
<dbReference type="RefSeq" id="WP_135073872.1">
    <property type="nucleotide sequence ID" value="NZ_SPSB01000003.1"/>
</dbReference>
<dbReference type="InterPro" id="IPR036162">
    <property type="entry name" value="Resolvase-like_N_sf"/>
</dbReference>
<reference evidence="2 3" key="1">
    <citation type="submission" date="2019-03" db="EMBL/GenBank/DDBJ databases">
        <title>Algoriphagus sp. nov, a new strain isolated from root system soil of mangrove plant Kandelia.</title>
        <authorList>
            <person name="Yin Q."/>
            <person name="Wang K."/>
            <person name="Song Z."/>
        </authorList>
    </citation>
    <scope>NUCLEOTIDE SEQUENCE [LARGE SCALE GENOMIC DNA]</scope>
    <source>
        <strain evidence="2 3">XY-J91</strain>
    </source>
</reference>
<proteinExistence type="predicted"/>
<dbReference type="Proteomes" id="UP000297647">
    <property type="component" value="Unassembled WGS sequence"/>
</dbReference>
<evidence type="ECO:0000313" key="3">
    <source>
        <dbReference type="Proteomes" id="UP000297647"/>
    </source>
</evidence>
<dbReference type="Gene3D" id="1.10.10.60">
    <property type="entry name" value="Homeodomain-like"/>
    <property type="match status" value="1"/>
</dbReference>
<dbReference type="InterPro" id="IPR050639">
    <property type="entry name" value="SSR_resolvase"/>
</dbReference>
<evidence type="ECO:0000259" key="1">
    <source>
        <dbReference type="PROSITE" id="PS51736"/>
    </source>
</evidence>
<gene>
    <name evidence="2" type="ORF">E4S40_10745</name>
</gene>
<feature type="domain" description="Resolvase/invertase-type recombinase catalytic" evidence="1">
    <location>
        <begin position="1"/>
        <end position="141"/>
    </location>
</feature>
<dbReference type="EMBL" id="SPSB01000003">
    <property type="protein sequence ID" value="TFV94491.1"/>
    <property type="molecule type" value="Genomic_DNA"/>
</dbReference>